<sequence>MFYTIYEFLKMSETILIIGACGQIGTELTQKLRSVYGNNSIIASDIREGNEDMMHSGPFEIIDATDRETIIKVIEKYKITQVYLMAAMLSATAEKYPQKAWELNMNSLLIVLDLAKEKLIKQVYWPSSIAAFGPTSPKVNTPQQTVMEPTTVYGISKIAGEHWCNYYHQKFGVDVRSIRYPGIISWKTKPGGGTTDYAVDIYFKAIEEGKYECFLEEDTRLPMMYMEDAVNATIQIMQADEKEVKTRTSYNLAAMSFTPKEIASEIKKHIPNFEISYKSDFRQAIANSWPQVIDDSQARKDWNWQHKFDLESMTNEMLINIKKQQEGVLPSM</sequence>
<dbReference type="AlphaFoldDB" id="A0A5S5DW64"/>
<dbReference type="InterPro" id="IPR036291">
    <property type="entry name" value="NAD(P)-bd_dom_sf"/>
</dbReference>
<dbReference type="GO" id="GO:0008743">
    <property type="term" value="F:L-threonine 3-dehydrogenase activity"/>
    <property type="evidence" value="ECO:0007669"/>
    <property type="project" value="TreeGrafter"/>
</dbReference>
<dbReference type="EMBL" id="VNIA01000001">
    <property type="protein sequence ID" value="TYQ00092.1"/>
    <property type="molecule type" value="Genomic_DNA"/>
</dbReference>
<feature type="domain" description="NAD-dependent epimerase/dehydratase" evidence="2">
    <location>
        <begin position="15"/>
        <end position="252"/>
    </location>
</feature>
<evidence type="ECO:0000313" key="4">
    <source>
        <dbReference type="Proteomes" id="UP000323136"/>
    </source>
</evidence>
<dbReference type="SUPFAM" id="SSF51735">
    <property type="entry name" value="NAD(P)-binding Rossmann-fold domains"/>
    <property type="match status" value="1"/>
</dbReference>
<dbReference type="FunFam" id="3.40.50.720:FF:000077">
    <property type="entry name" value="L-threonine 3-dehydrogenase, mitochondrial"/>
    <property type="match status" value="1"/>
</dbReference>
<gene>
    <name evidence="3" type="ORF">C7447_101701</name>
</gene>
<proteinExistence type="inferred from homology"/>
<organism evidence="3 4">
    <name type="scientific">Tenacibaculum adriaticum</name>
    <dbReference type="NCBI Taxonomy" id="413713"/>
    <lineage>
        <taxon>Bacteria</taxon>
        <taxon>Pseudomonadati</taxon>
        <taxon>Bacteroidota</taxon>
        <taxon>Flavobacteriia</taxon>
        <taxon>Flavobacteriales</taxon>
        <taxon>Flavobacteriaceae</taxon>
        <taxon>Tenacibaculum</taxon>
    </lineage>
</organism>
<dbReference type="InterPro" id="IPR001509">
    <property type="entry name" value="Epimerase_deHydtase"/>
</dbReference>
<dbReference type="Gene3D" id="3.40.50.720">
    <property type="entry name" value="NAD(P)-binding Rossmann-like Domain"/>
    <property type="match status" value="1"/>
</dbReference>
<dbReference type="PANTHER" id="PTHR42687:SF1">
    <property type="entry name" value="L-THREONINE 3-DEHYDROGENASE, MITOCHONDRIAL"/>
    <property type="match status" value="1"/>
</dbReference>
<keyword evidence="4" id="KW-1185">Reference proteome</keyword>
<dbReference type="PANTHER" id="PTHR42687">
    <property type="entry name" value="L-THREONINE 3-DEHYDROGENASE"/>
    <property type="match status" value="1"/>
</dbReference>
<evidence type="ECO:0000313" key="3">
    <source>
        <dbReference type="EMBL" id="TYQ00092.1"/>
    </source>
</evidence>
<protein>
    <submittedName>
        <fullName evidence="3">Nucleoside-diphosphate-sugar epimerase</fullName>
    </submittedName>
</protein>
<dbReference type="GO" id="GO:0006567">
    <property type="term" value="P:L-threonine catabolic process"/>
    <property type="evidence" value="ECO:0007669"/>
    <property type="project" value="TreeGrafter"/>
</dbReference>
<accession>A0A5S5DW64</accession>
<dbReference type="InterPro" id="IPR051225">
    <property type="entry name" value="NAD(P)_epim/dehydratase"/>
</dbReference>
<dbReference type="Pfam" id="PF01370">
    <property type="entry name" value="Epimerase"/>
    <property type="match status" value="1"/>
</dbReference>
<dbReference type="Proteomes" id="UP000323136">
    <property type="component" value="Unassembled WGS sequence"/>
</dbReference>
<evidence type="ECO:0000256" key="1">
    <source>
        <dbReference type="ARBA" id="ARBA00007637"/>
    </source>
</evidence>
<reference evidence="3 4" key="1">
    <citation type="submission" date="2019-07" db="EMBL/GenBank/DDBJ databases">
        <title>Genomic Encyclopedia of Type Strains, Phase IV (KMG-IV): sequencing the most valuable type-strain genomes for metagenomic binning, comparative biology and taxonomic classification.</title>
        <authorList>
            <person name="Goeker M."/>
        </authorList>
    </citation>
    <scope>NUCLEOTIDE SEQUENCE [LARGE SCALE GENOMIC DNA]</scope>
    <source>
        <strain evidence="3 4">DSM 18961</strain>
    </source>
</reference>
<name>A0A5S5DW64_9FLAO</name>
<comment type="similarity">
    <text evidence="1">Belongs to the NAD(P)-dependent epimerase/dehydratase family.</text>
</comment>
<evidence type="ECO:0000259" key="2">
    <source>
        <dbReference type="Pfam" id="PF01370"/>
    </source>
</evidence>
<comment type="caution">
    <text evidence="3">The sequence shown here is derived from an EMBL/GenBank/DDBJ whole genome shotgun (WGS) entry which is preliminary data.</text>
</comment>